<evidence type="ECO:0000313" key="2">
    <source>
        <dbReference type="EMBL" id="HCT15434.1"/>
    </source>
</evidence>
<dbReference type="InterPro" id="IPR048394">
    <property type="entry name" value="FakA-like_M"/>
</dbReference>
<dbReference type="InterPro" id="IPR036117">
    <property type="entry name" value="DhaL_dom_sf"/>
</dbReference>
<dbReference type="GO" id="GO:0004371">
    <property type="term" value="F:glycerone kinase activity"/>
    <property type="evidence" value="ECO:0007669"/>
    <property type="project" value="InterPro"/>
</dbReference>
<sequence>MAPHNDDPRDTGLTGELIATWARRSAELLHHHRSEINGLNVFPIPDADTGSNMTATMESAVAALDAMHLRAPQDAATVAAALAAGAVRGARGNSGMVLSQILRALAETASMSPTGELNATAVPTMLTRAERLVCTAMSDPVEGTVITVLRRAAAGAAAVGPDAPLTVVADAARTAAQDALAATTDQLDALREAGVVDAGGRGLVVILDALHDALAGTAVGETSTGDSDGAGTGDGVPEQCAVTGAGAPLEIMFTFHGPADRLRTVLESGGDSVIVVGDGGGAHRAHVHTRSAGPLIEEIFALGEVADLRLEVLPESGVTEQDRAGTRRSSPVYALAPAGGPREIFARAGATVGDPAEVLPDDRVSIVLTNGQEAGALPAALAAGLTVVDTGSLVGGLAALAVYSASADAEDNAEEMADAVSAQRSAVVPGSAADSTAAAVVATAGDLLADGGELVTVLYDPALPEETGATVQESLAASWPGVEVHTIPVPGLGMVAQVGVE</sequence>
<comment type="caution">
    <text evidence="2">The sequence shown here is derived from an EMBL/GenBank/DDBJ whole genome shotgun (WGS) entry which is preliminary data.</text>
</comment>
<dbReference type="STRING" id="863239.GCA_000213935_02400"/>
<dbReference type="SMART" id="SM01120">
    <property type="entry name" value="Dak2"/>
    <property type="match status" value="1"/>
</dbReference>
<dbReference type="GO" id="GO:0006071">
    <property type="term" value="P:glycerol metabolic process"/>
    <property type="evidence" value="ECO:0007669"/>
    <property type="project" value="InterPro"/>
</dbReference>
<dbReference type="AlphaFoldDB" id="A0A3D4T1L4"/>
<dbReference type="Pfam" id="PF13684">
    <property type="entry name" value="FakA-like_C"/>
    <property type="match status" value="1"/>
</dbReference>
<evidence type="ECO:0000259" key="1">
    <source>
        <dbReference type="PROSITE" id="PS51480"/>
    </source>
</evidence>
<dbReference type="PROSITE" id="PS51480">
    <property type="entry name" value="DHAL"/>
    <property type="match status" value="1"/>
</dbReference>
<dbReference type="RefSeq" id="WP_273052871.1">
    <property type="nucleotide sequence ID" value="NZ_DAITTW010000069.1"/>
</dbReference>
<name>A0A3D4T1L4_9CORY</name>
<dbReference type="SMART" id="SM01121">
    <property type="entry name" value="Dak1_2"/>
    <property type="match status" value="1"/>
</dbReference>
<dbReference type="Proteomes" id="UP000261739">
    <property type="component" value="Unassembled WGS sequence"/>
</dbReference>
<evidence type="ECO:0000313" key="3">
    <source>
        <dbReference type="Proteomes" id="UP000261739"/>
    </source>
</evidence>
<dbReference type="PANTHER" id="PTHR33434">
    <property type="entry name" value="DEGV DOMAIN-CONTAINING PROTEIN DR_1986-RELATED"/>
    <property type="match status" value="1"/>
</dbReference>
<dbReference type="InterPro" id="IPR050270">
    <property type="entry name" value="DegV_domain_contain"/>
</dbReference>
<organism evidence="2 3">
    <name type="scientific">Corynebacterium nuruki</name>
    <dbReference type="NCBI Taxonomy" id="1032851"/>
    <lineage>
        <taxon>Bacteria</taxon>
        <taxon>Bacillati</taxon>
        <taxon>Actinomycetota</taxon>
        <taxon>Actinomycetes</taxon>
        <taxon>Mycobacteriales</taxon>
        <taxon>Corynebacteriaceae</taxon>
        <taxon>Corynebacterium</taxon>
    </lineage>
</organism>
<dbReference type="InterPro" id="IPR004007">
    <property type="entry name" value="DhaL_dom"/>
</dbReference>
<dbReference type="PANTHER" id="PTHR33434:SF4">
    <property type="entry name" value="PHOSPHATASE PROTEIN"/>
    <property type="match status" value="1"/>
</dbReference>
<proteinExistence type="predicted"/>
<dbReference type="Pfam" id="PF21645">
    <property type="entry name" value="FakA-like_M"/>
    <property type="match status" value="1"/>
</dbReference>
<dbReference type="InterPro" id="IPR033470">
    <property type="entry name" value="FakA-like_C"/>
</dbReference>
<reference evidence="2 3" key="1">
    <citation type="journal article" date="2018" name="Nat. Biotechnol.">
        <title>A standardized bacterial taxonomy based on genome phylogeny substantially revises the tree of life.</title>
        <authorList>
            <person name="Parks D.H."/>
            <person name="Chuvochina M."/>
            <person name="Waite D.W."/>
            <person name="Rinke C."/>
            <person name="Skarshewski A."/>
            <person name="Chaumeil P.A."/>
            <person name="Hugenholtz P."/>
        </authorList>
    </citation>
    <scope>NUCLEOTIDE SEQUENCE [LARGE SCALE GENOMIC DNA]</scope>
    <source>
        <strain evidence="2">UBA11247</strain>
    </source>
</reference>
<dbReference type="EMBL" id="DQID01000303">
    <property type="protein sequence ID" value="HCT15434.1"/>
    <property type="molecule type" value="Genomic_DNA"/>
</dbReference>
<gene>
    <name evidence="2" type="ORF">DIW82_11815</name>
</gene>
<accession>A0A3D4T1L4</accession>
<dbReference type="SUPFAM" id="SSF101473">
    <property type="entry name" value="DhaL-like"/>
    <property type="match status" value="1"/>
</dbReference>
<feature type="domain" description="DhaL" evidence="1">
    <location>
        <begin position="16"/>
        <end position="212"/>
    </location>
</feature>
<protein>
    <recommendedName>
        <fullName evidence="1">DhaL domain-containing protein</fullName>
    </recommendedName>
</protein>
<dbReference type="Gene3D" id="1.25.40.340">
    <property type="match status" value="1"/>
</dbReference>
<dbReference type="Pfam" id="PF02734">
    <property type="entry name" value="Dak2"/>
    <property type="match status" value="1"/>
</dbReference>